<dbReference type="PANTHER" id="PTHR47235:SF1">
    <property type="entry name" value="BLR6548 PROTEIN"/>
    <property type="match status" value="1"/>
</dbReference>
<dbReference type="PANTHER" id="PTHR47235">
    <property type="entry name" value="BLR6548 PROTEIN"/>
    <property type="match status" value="1"/>
</dbReference>
<organism evidence="5">
    <name type="scientific">Uncultured Desulfatiglans sp</name>
    <dbReference type="NCBI Taxonomy" id="1748965"/>
    <lineage>
        <taxon>Bacteria</taxon>
        <taxon>Pseudomonadati</taxon>
        <taxon>Thermodesulfobacteriota</taxon>
        <taxon>Desulfobacteria</taxon>
        <taxon>Desulfatiglandales</taxon>
        <taxon>Desulfatiglandaceae</taxon>
        <taxon>Desulfatiglans</taxon>
        <taxon>environmental samples</taxon>
    </lineage>
</organism>
<dbReference type="EMBL" id="UPXX01000031">
    <property type="protein sequence ID" value="VBB46600.1"/>
    <property type="molecule type" value="Genomic_DNA"/>
</dbReference>
<name>A0A653AF81_UNCDX</name>
<reference evidence="5" key="1">
    <citation type="submission" date="2018-07" db="EMBL/GenBank/DDBJ databases">
        <authorList>
            <consortium name="Genoscope - CEA"/>
            <person name="William W."/>
        </authorList>
    </citation>
    <scope>NUCLEOTIDE SEQUENCE</scope>
    <source>
        <strain evidence="5">IK1</strain>
    </source>
</reference>
<keyword evidence="2 3" id="KW-0732">Signal</keyword>
<feature type="signal peptide" evidence="3">
    <location>
        <begin position="1"/>
        <end position="25"/>
    </location>
</feature>
<evidence type="ECO:0000256" key="1">
    <source>
        <dbReference type="ARBA" id="ARBA00010062"/>
    </source>
</evidence>
<evidence type="ECO:0000256" key="3">
    <source>
        <dbReference type="SAM" id="SignalP"/>
    </source>
</evidence>
<protein>
    <recommendedName>
        <fullName evidence="4">Leucine-binding protein domain-containing protein</fullName>
    </recommendedName>
</protein>
<dbReference type="InterPro" id="IPR028081">
    <property type="entry name" value="Leu-bd"/>
</dbReference>
<gene>
    <name evidence="5" type="ORF">TRIP_B40394</name>
</gene>
<feature type="chain" id="PRO_5024930627" description="Leucine-binding protein domain-containing protein" evidence="3">
    <location>
        <begin position="26"/>
        <end position="398"/>
    </location>
</feature>
<feature type="domain" description="Leucine-binding protein" evidence="4">
    <location>
        <begin position="33"/>
        <end position="362"/>
    </location>
</feature>
<dbReference type="Gene3D" id="3.40.50.2300">
    <property type="match status" value="2"/>
</dbReference>
<comment type="similarity">
    <text evidence="1">Belongs to the leucine-binding protein family.</text>
</comment>
<evidence type="ECO:0000313" key="5">
    <source>
        <dbReference type="EMBL" id="VBB46600.1"/>
    </source>
</evidence>
<evidence type="ECO:0000256" key="2">
    <source>
        <dbReference type="ARBA" id="ARBA00022729"/>
    </source>
</evidence>
<evidence type="ECO:0000259" key="4">
    <source>
        <dbReference type="Pfam" id="PF13458"/>
    </source>
</evidence>
<dbReference type="AlphaFoldDB" id="A0A653AF81"/>
<accession>A0A653AF81</accession>
<dbReference type="InterPro" id="IPR028082">
    <property type="entry name" value="Peripla_BP_I"/>
</dbReference>
<dbReference type="CDD" id="cd06343">
    <property type="entry name" value="PBP1_ABC_ligand_binding-like"/>
    <property type="match status" value="1"/>
</dbReference>
<dbReference type="SUPFAM" id="SSF53822">
    <property type="entry name" value="Periplasmic binding protein-like I"/>
    <property type="match status" value="1"/>
</dbReference>
<dbReference type="Pfam" id="PF13458">
    <property type="entry name" value="Peripla_BP_6"/>
    <property type="match status" value="1"/>
</dbReference>
<proteinExistence type="inferred from homology"/>
<sequence>MLKKVLGMGCLTACLVLLLGFSAAAEEGVTDTEIHIGQWGPQTGPAAPWGAVARGTGVLFDMINAEGGIHGRKIVYHMFDDGYNPAKTKAGVKELQESVGIFAWACGVGTACGLSVKDYLMERKIPWVGPAAGSLHWISPPERELFAVYPLYYIEAKALCNYAVDILGKKRVAIAYQNDDYGKNGLEGAKKELAKFGLDLVAAVPVEKGDTDMKPHVMALRKAEADTVLLWVTPVHAVKILGTGTAMQFKPQWMSTSTCSDFPLMYTISKGLWKDVIVANFAELPGSGDPLMLKYREAFSKFAAKDERWGVFFYAGIGFVEPMVEGIKRCGRDLTRERFVKEMEGIQNFKGIFGQISYKPYDRNDPMSRQGQKEVFLSQCLENAESKQLTNWFAPSMD</sequence>